<keyword evidence="4" id="KW-1185">Reference proteome</keyword>
<dbReference type="InterPro" id="IPR009027">
    <property type="entry name" value="Ribosomal_bL9/RNase_H1_N"/>
</dbReference>
<proteinExistence type="predicted"/>
<dbReference type="Proteomes" id="UP000316270">
    <property type="component" value="Chromosome 14"/>
</dbReference>
<sequence length="189" mass="20958">MGLMPASMNSWQDTFYVVFKGRRLGVYTSRDEASAQVFDFRDAWVSTFISQAHAYAAFANHLAEQEREQQTPENKSDQHHTPGGKVLPRDTEAAANSASMAAQSADSARAALQDLSLGTTSNGRKRQFYDTIDKISDDSAQPASKRFQSDAIETINLEEDDYSFARDVEAAELEEIPAFKEENGAYKEG</sequence>
<reference evidence="3 4" key="1">
    <citation type="submission" date="2019-07" db="EMBL/GenBank/DDBJ databases">
        <title>Finished genome of Venturia effusa.</title>
        <authorList>
            <person name="Young C.A."/>
            <person name="Cox M.P."/>
            <person name="Ganley A.R.D."/>
            <person name="David W.J."/>
        </authorList>
    </citation>
    <scope>NUCLEOTIDE SEQUENCE [LARGE SCALE GENOMIC DNA]</scope>
    <source>
        <strain evidence="4">albino</strain>
    </source>
</reference>
<dbReference type="InterPro" id="IPR037056">
    <property type="entry name" value="RNase_H1_N_sf"/>
</dbReference>
<evidence type="ECO:0000259" key="2">
    <source>
        <dbReference type="Pfam" id="PF01693"/>
    </source>
</evidence>
<feature type="compositionally biased region" description="Basic and acidic residues" evidence="1">
    <location>
        <begin position="63"/>
        <end position="80"/>
    </location>
</feature>
<name>A0A517LK51_9PEZI</name>
<dbReference type="Gene3D" id="3.40.970.10">
    <property type="entry name" value="Ribonuclease H1, N-terminal domain"/>
    <property type="match status" value="1"/>
</dbReference>
<evidence type="ECO:0000256" key="1">
    <source>
        <dbReference type="SAM" id="MobiDB-lite"/>
    </source>
</evidence>
<dbReference type="SUPFAM" id="SSF55658">
    <property type="entry name" value="L9 N-domain-like"/>
    <property type="match status" value="1"/>
</dbReference>
<dbReference type="Pfam" id="PF01693">
    <property type="entry name" value="Cauli_VI"/>
    <property type="match status" value="1"/>
</dbReference>
<dbReference type="InterPro" id="IPR011320">
    <property type="entry name" value="RNase_H1_N"/>
</dbReference>
<evidence type="ECO:0000313" key="4">
    <source>
        <dbReference type="Proteomes" id="UP000316270"/>
    </source>
</evidence>
<evidence type="ECO:0000313" key="3">
    <source>
        <dbReference type="EMBL" id="QDS76020.1"/>
    </source>
</evidence>
<feature type="region of interest" description="Disordered" evidence="1">
    <location>
        <begin position="63"/>
        <end position="102"/>
    </location>
</feature>
<feature type="compositionally biased region" description="Low complexity" evidence="1">
    <location>
        <begin position="93"/>
        <end position="102"/>
    </location>
</feature>
<feature type="domain" description="Ribonuclease H1 N-terminal" evidence="2">
    <location>
        <begin position="15"/>
        <end position="56"/>
    </location>
</feature>
<dbReference type="AlphaFoldDB" id="A0A517LK51"/>
<dbReference type="EMBL" id="CP042198">
    <property type="protein sequence ID" value="QDS76020.1"/>
    <property type="molecule type" value="Genomic_DNA"/>
</dbReference>
<organism evidence="3 4">
    <name type="scientific">Venturia effusa</name>
    <dbReference type="NCBI Taxonomy" id="50376"/>
    <lineage>
        <taxon>Eukaryota</taxon>
        <taxon>Fungi</taxon>
        <taxon>Dikarya</taxon>
        <taxon>Ascomycota</taxon>
        <taxon>Pezizomycotina</taxon>
        <taxon>Dothideomycetes</taxon>
        <taxon>Pleosporomycetidae</taxon>
        <taxon>Venturiales</taxon>
        <taxon>Venturiaceae</taxon>
        <taxon>Venturia</taxon>
    </lineage>
</organism>
<accession>A0A517LK51</accession>
<gene>
    <name evidence="3" type="ORF">FKW77_004957</name>
</gene>
<protein>
    <recommendedName>
        <fullName evidence="2">Ribonuclease H1 N-terminal domain-containing protein</fullName>
    </recommendedName>
</protein>